<keyword evidence="3" id="KW-1185">Reference proteome</keyword>
<feature type="domain" description="Haem-binding" evidence="1">
    <location>
        <begin position="13"/>
        <end position="149"/>
    </location>
</feature>
<name>A0A2V4BPG6_9FLAO</name>
<accession>A0A2V4BPG6</accession>
<evidence type="ECO:0000313" key="2">
    <source>
        <dbReference type="EMBL" id="PXY40908.1"/>
    </source>
</evidence>
<reference evidence="2 3" key="1">
    <citation type="submission" date="2018-05" db="EMBL/GenBank/DDBJ databases">
        <title>Flavobacterium sp. strain IMCC34759, incomplete genome.</title>
        <authorList>
            <person name="Joung Y."/>
            <person name="Cho J."/>
        </authorList>
    </citation>
    <scope>NUCLEOTIDE SEQUENCE [LARGE SCALE GENOMIC DNA]</scope>
    <source>
        <strain evidence="2 3">IMCC34759</strain>
    </source>
</reference>
<protein>
    <submittedName>
        <fullName evidence="2">Cytochrome C</fullName>
    </submittedName>
</protein>
<dbReference type="Proteomes" id="UP000247903">
    <property type="component" value="Unassembled WGS sequence"/>
</dbReference>
<evidence type="ECO:0000259" key="1">
    <source>
        <dbReference type="SMART" id="SM01235"/>
    </source>
</evidence>
<dbReference type="Pfam" id="PF14376">
    <property type="entry name" value="Haem_bd"/>
    <property type="match status" value="1"/>
</dbReference>
<gene>
    <name evidence="2" type="ORF">DMB65_10040</name>
</gene>
<dbReference type="InterPro" id="IPR025992">
    <property type="entry name" value="Haem-bd"/>
</dbReference>
<comment type="caution">
    <text evidence="2">The sequence shown here is derived from an EMBL/GenBank/DDBJ whole genome shotgun (WGS) entry which is preliminary data.</text>
</comment>
<dbReference type="RefSeq" id="WP_110306516.1">
    <property type="nucleotide sequence ID" value="NZ_QJHK01000007.1"/>
</dbReference>
<dbReference type="SMART" id="SM01235">
    <property type="entry name" value="Haem_bd"/>
    <property type="match status" value="1"/>
</dbReference>
<dbReference type="EMBL" id="QJHK01000007">
    <property type="protein sequence ID" value="PXY40908.1"/>
    <property type="molecule type" value="Genomic_DNA"/>
</dbReference>
<dbReference type="OrthoDB" id="196738at2"/>
<evidence type="ECO:0000313" key="3">
    <source>
        <dbReference type="Proteomes" id="UP000247903"/>
    </source>
</evidence>
<dbReference type="AlphaFoldDB" id="A0A2V4BPG6"/>
<proteinExistence type="predicted"/>
<sequence length="156" mass="18288">MKSTAKKSVLIGLLVFLLIQLYQPARNESYEQAKTVNFTKVYHVPKPIETILRTSCYDCHSNNTNYPIYSYLQPARYFMEGHIKEGKENLNFDQWGDYGNRKQKNKLDRIVKQIKSDEMPLASYTFIHRNAILSDNKKQQVIKWIEKTTDSLAADY</sequence>
<organism evidence="2 3">
    <name type="scientific">Flavobacterium cheongpyeongense</name>
    <dbReference type="NCBI Taxonomy" id="2212651"/>
    <lineage>
        <taxon>Bacteria</taxon>
        <taxon>Pseudomonadati</taxon>
        <taxon>Bacteroidota</taxon>
        <taxon>Flavobacteriia</taxon>
        <taxon>Flavobacteriales</taxon>
        <taxon>Flavobacteriaceae</taxon>
        <taxon>Flavobacterium</taxon>
    </lineage>
</organism>